<dbReference type="RefSeq" id="WP_184813952.1">
    <property type="nucleotide sequence ID" value="NZ_JACHJQ010000006.1"/>
</dbReference>
<evidence type="ECO:0000313" key="6">
    <source>
        <dbReference type="EMBL" id="MBB4909906.1"/>
    </source>
</evidence>
<dbReference type="GO" id="GO:0000976">
    <property type="term" value="F:transcription cis-regulatory region binding"/>
    <property type="evidence" value="ECO:0007669"/>
    <property type="project" value="TreeGrafter"/>
</dbReference>
<dbReference type="GO" id="GO:0003700">
    <property type="term" value="F:DNA-binding transcription factor activity"/>
    <property type="evidence" value="ECO:0007669"/>
    <property type="project" value="TreeGrafter"/>
</dbReference>
<gene>
    <name evidence="6" type="ORF">FHR82_006164</name>
</gene>
<comment type="caution">
    <text evidence="6">The sequence shown here is derived from an EMBL/GenBank/DDBJ whole genome shotgun (WGS) entry which is preliminary data.</text>
</comment>
<protein>
    <submittedName>
        <fullName evidence="6">AcrR family transcriptional regulator</fullName>
    </submittedName>
</protein>
<reference evidence="6 7" key="1">
    <citation type="submission" date="2020-08" db="EMBL/GenBank/DDBJ databases">
        <title>Genomic Encyclopedia of Type Strains, Phase III (KMG-III): the genomes of soil and plant-associated and newly described type strains.</title>
        <authorList>
            <person name="Whitman W."/>
        </authorList>
    </citation>
    <scope>NUCLEOTIDE SEQUENCE [LARGE SCALE GENOMIC DNA]</scope>
    <source>
        <strain evidence="6 7">CECT 8960</strain>
    </source>
</reference>
<dbReference type="Gene3D" id="1.10.357.10">
    <property type="entry name" value="Tetracycline Repressor, domain 2"/>
    <property type="match status" value="1"/>
</dbReference>
<dbReference type="PROSITE" id="PS50977">
    <property type="entry name" value="HTH_TETR_2"/>
    <property type="match status" value="1"/>
</dbReference>
<accession>A0A7W7QA74</accession>
<dbReference type="SUPFAM" id="SSF48498">
    <property type="entry name" value="Tetracyclin repressor-like, C-terminal domain"/>
    <property type="match status" value="1"/>
</dbReference>
<sequence>MPRAGLSTTAVVDAALAVADEHGVDALTLAAVAQRTGVATPSLYKHVAGLGELRTLLGARVIGDMADHFTRTVLGRSGDDAVAALMHAYRDYVRQYPARYAAMPLDPLHDPALAAAGGKLLDVVLAALRAYGLAGSDAIHATRCLRAVAHGFSSLEAGGGFGLPEDLDQTYDQLVSTVIATLRPPPRPE</sequence>
<dbReference type="AlphaFoldDB" id="A0A7W7QA74"/>
<dbReference type="Pfam" id="PF13305">
    <property type="entry name" value="TetR_C_33"/>
    <property type="match status" value="1"/>
</dbReference>
<evidence type="ECO:0000313" key="7">
    <source>
        <dbReference type="Proteomes" id="UP000520767"/>
    </source>
</evidence>
<dbReference type="PANTHER" id="PTHR30055:SF234">
    <property type="entry name" value="HTH-TYPE TRANSCRIPTIONAL REGULATOR BETI"/>
    <property type="match status" value="1"/>
</dbReference>
<evidence type="ECO:0000256" key="2">
    <source>
        <dbReference type="ARBA" id="ARBA00023125"/>
    </source>
</evidence>
<dbReference type="SUPFAM" id="SSF46689">
    <property type="entry name" value="Homeodomain-like"/>
    <property type="match status" value="1"/>
</dbReference>
<feature type="DNA-binding region" description="H-T-H motif" evidence="4">
    <location>
        <begin position="28"/>
        <end position="47"/>
    </location>
</feature>
<evidence type="ECO:0000256" key="4">
    <source>
        <dbReference type="PROSITE-ProRule" id="PRU00335"/>
    </source>
</evidence>
<dbReference type="InterPro" id="IPR009057">
    <property type="entry name" value="Homeodomain-like_sf"/>
</dbReference>
<keyword evidence="2 4" id="KW-0238">DNA-binding</keyword>
<keyword evidence="7" id="KW-1185">Reference proteome</keyword>
<keyword evidence="3" id="KW-0804">Transcription</keyword>
<dbReference type="InterPro" id="IPR025996">
    <property type="entry name" value="MT1864/Rv1816-like_C"/>
</dbReference>
<keyword evidence="1" id="KW-0805">Transcription regulation</keyword>
<dbReference type="Gene3D" id="1.10.10.60">
    <property type="entry name" value="Homeodomain-like"/>
    <property type="match status" value="1"/>
</dbReference>
<dbReference type="InterPro" id="IPR050109">
    <property type="entry name" value="HTH-type_TetR-like_transc_reg"/>
</dbReference>
<name>A0A7W7QA74_9PSEU</name>
<dbReference type="EMBL" id="JACHJQ010000006">
    <property type="protein sequence ID" value="MBB4909906.1"/>
    <property type="molecule type" value="Genomic_DNA"/>
</dbReference>
<organism evidence="6 7">
    <name type="scientific">Actinophytocola algeriensis</name>
    <dbReference type="NCBI Taxonomy" id="1768010"/>
    <lineage>
        <taxon>Bacteria</taxon>
        <taxon>Bacillati</taxon>
        <taxon>Actinomycetota</taxon>
        <taxon>Actinomycetes</taxon>
        <taxon>Pseudonocardiales</taxon>
        <taxon>Pseudonocardiaceae</taxon>
    </lineage>
</organism>
<evidence type="ECO:0000256" key="1">
    <source>
        <dbReference type="ARBA" id="ARBA00023015"/>
    </source>
</evidence>
<evidence type="ECO:0000259" key="5">
    <source>
        <dbReference type="PROSITE" id="PS50977"/>
    </source>
</evidence>
<feature type="domain" description="HTH tetR-type" evidence="5">
    <location>
        <begin position="5"/>
        <end position="65"/>
    </location>
</feature>
<dbReference type="PANTHER" id="PTHR30055">
    <property type="entry name" value="HTH-TYPE TRANSCRIPTIONAL REGULATOR RUTR"/>
    <property type="match status" value="1"/>
</dbReference>
<proteinExistence type="predicted"/>
<evidence type="ECO:0000256" key="3">
    <source>
        <dbReference type="ARBA" id="ARBA00023163"/>
    </source>
</evidence>
<dbReference type="Proteomes" id="UP000520767">
    <property type="component" value="Unassembled WGS sequence"/>
</dbReference>
<dbReference type="InterPro" id="IPR036271">
    <property type="entry name" value="Tet_transcr_reg_TetR-rel_C_sf"/>
</dbReference>
<dbReference type="InterPro" id="IPR001647">
    <property type="entry name" value="HTH_TetR"/>
</dbReference>
<dbReference type="Pfam" id="PF00440">
    <property type="entry name" value="TetR_N"/>
    <property type="match status" value="1"/>
</dbReference>